<dbReference type="GO" id="GO:0005634">
    <property type="term" value="C:nucleus"/>
    <property type="evidence" value="ECO:0007669"/>
    <property type="project" value="TreeGrafter"/>
</dbReference>
<dbReference type="Pfam" id="PF16794">
    <property type="entry name" value="fn3_4"/>
    <property type="match status" value="1"/>
</dbReference>
<organism evidence="3 4">
    <name type="scientific">Oreochromis niloticus</name>
    <name type="common">Nile tilapia</name>
    <name type="synonym">Tilapia nilotica</name>
    <dbReference type="NCBI Taxonomy" id="8128"/>
    <lineage>
        <taxon>Eukaryota</taxon>
        <taxon>Metazoa</taxon>
        <taxon>Chordata</taxon>
        <taxon>Craniata</taxon>
        <taxon>Vertebrata</taxon>
        <taxon>Euteleostomi</taxon>
        <taxon>Actinopterygii</taxon>
        <taxon>Neopterygii</taxon>
        <taxon>Teleostei</taxon>
        <taxon>Neoteleostei</taxon>
        <taxon>Acanthomorphata</taxon>
        <taxon>Ovalentaria</taxon>
        <taxon>Cichlomorphae</taxon>
        <taxon>Cichliformes</taxon>
        <taxon>Cichlidae</taxon>
        <taxon>African cichlids</taxon>
        <taxon>Pseudocrenilabrinae</taxon>
        <taxon>Oreochromini</taxon>
        <taxon>Oreochromis</taxon>
    </lineage>
</organism>
<dbReference type="RefSeq" id="XP_019213988.1">
    <property type="nucleotide sequence ID" value="XM_019358443.2"/>
</dbReference>
<dbReference type="RefSeq" id="XP_019213987.1">
    <property type="nucleotide sequence ID" value="XM_019358442.2"/>
</dbReference>
<evidence type="ECO:0000256" key="1">
    <source>
        <dbReference type="SAM" id="MobiDB-lite"/>
    </source>
</evidence>
<dbReference type="GO" id="GO:0006355">
    <property type="term" value="P:regulation of DNA-templated transcription"/>
    <property type="evidence" value="ECO:0007669"/>
    <property type="project" value="TreeGrafter"/>
</dbReference>
<protein>
    <recommendedName>
        <fullName evidence="2">Activating transcription factor 7-interacting protein Fn3 domain-containing protein</fullName>
    </recommendedName>
</protein>
<evidence type="ECO:0000313" key="4">
    <source>
        <dbReference type="Proteomes" id="UP000005207"/>
    </source>
</evidence>
<gene>
    <name evidence="3" type="primary">atf7ip2</name>
</gene>
<feature type="region of interest" description="Disordered" evidence="1">
    <location>
        <begin position="206"/>
        <end position="240"/>
    </location>
</feature>
<evidence type="ECO:0000259" key="2">
    <source>
        <dbReference type="Pfam" id="PF16794"/>
    </source>
</evidence>
<dbReference type="KEGG" id="onl:100711685"/>
<evidence type="ECO:0000313" key="3">
    <source>
        <dbReference type="Ensembl" id="ENSONIP00000058922.1"/>
    </source>
</evidence>
<sequence>MKRRPLTPTFARANNMKVDFSQSDVQKLMEQEVPTATETKLQGLIESIQKLENGVNFERSIEKLEARVKILSKKAEAAIDYVTEMQKKNAVPSLVRANSEESDMETVSQNAMKNGELFQMMEITRQTLKKMRADSKALMAAMADLNEERRPPTPTSPLEYEGPVGFIKKEPEVKQENENGVEELMQFENPKGQRVKVDGIFRDKTRHTDRDAEQETTRRGVKRMHEAATTDSNEERLPPVLTPQRPFQLKHECIAKQEKENGKEEFEELEEFEEPKSRKVKVECVSPVATRSPSHTDSEQNGLSLPPLPSRPFPSVLNMEAASYSIPQKLEVNLALIRNPSGLSILWKVMEQDPSAPPMDSYTIFLTMEKVKGSGVFPDWNILGEVKALNLPMCVLVRKYKPGHRVCAAVVGKDVFGRYGPYSAVATSVIPE</sequence>
<dbReference type="PANTHER" id="PTHR23210">
    <property type="entry name" value="ACTIVATING TRANSCRIPTION FACTOR 7 INTERACTING PROTEIN"/>
    <property type="match status" value="1"/>
</dbReference>
<dbReference type="GO" id="GO:0005667">
    <property type="term" value="C:transcription regulator complex"/>
    <property type="evidence" value="ECO:0007669"/>
    <property type="project" value="TreeGrafter"/>
</dbReference>
<feature type="region of interest" description="Disordered" evidence="1">
    <location>
        <begin position="288"/>
        <end position="307"/>
    </location>
</feature>
<proteinExistence type="predicted"/>
<reference evidence="4" key="1">
    <citation type="submission" date="2012-01" db="EMBL/GenBank/DDBJ databases">
        <title>The Genome Sequence of Oreochromis niloticus (Nile Tilapia).</title>
        <authorList>
            <consortium name="Broad Institute Genome Assembly Team"/>
            <consortium name="Broad Institute Sequencing Platform"/>
            <person name="Di Palma F."/>
            <person name="Johnson J."/>
            <person name="Lander E.S."/>
            <person name="Lindblad-Toh K."/>
        </authorList>
    </citation>
    <scope>NUCLEOTIDE SEQUENCE [LARGE SCALE GENOMIC DNA]</scope>
</reference>
<keyword evidence="4" id="KW-1185">Reference proteome</keyword>
<dbReference type="OrthoDB" id="2434995at2759"/>
<dbReference type="PANTHER" id="PTHR23210:SF26">
    <property type="entry name" value="ACTIVATING TRANSCRIPTION FACTOR 7-INTERACTING PROTEIN 1"/>
    <property type="match status" value="1"/>
</dbReference>
<dbReference type="OMA" id="RRDCRIN"/>
<feature type="compositionally biased region" description="Polar residues" evidence="1">
    <location>
        <begin position="289"/>
        <end position="302"/>
    </location>
</feature>
<dbReference type="Ensembl" id="ENSONIT00000068318.1">
    <property type="protein sequence ID" value="ENSONIP00000058922.1"/>
    <property type="gene ID" value="ENSONIG00000036028.1"/>
</dbReference>
<dbReference type="InParanoid" id="A0A669DE08"/>
<dbReference type="InterPro" id="IPR026085">
    <property type="entry name" value="ATF7-int"/>
</dbReference>
<feature type="domain" description="Activating transcription factor 7-interacting protein Fn3" evidence="2">
    <location>
        <begin position="326"/>
        <end position="427"/>
    </location>
</feature>
<dbReference type="AlphaFoldDB" id="A0A669DE08"/>
<dbReference type="FunCoup" id="A0A669DE08">
    <property type="interactions" value="6"/>
</dbReference>
<dbReference type="Proteomes" id="UP000005207">
    <property type="component" value="Linkage group LG4"/>
</dbReference>
<dbReference type="GeneID" id="100711685"/>
<dbReference type="GO" id="GO:0003712">
    <property type="term" value="F:transcription coregulator activity"/>
    <property type="evidence" value="ECO:0007669"/>
    <property type="project" value="TreeGrafter"/>
</dbReference>
<dbReference type="RefSeq" id="XP_005459496.1">
    <property type="nucleotide sequence ID" value="XM_005459439.4"/>
</dbReference>
<reference evidence="3" key="3">
    <citation type="submission" date="2025-09" db="UniProtKB">
        <authorList>
            <consortium name="Ensembl"/>
        </authorList>
    </citation>
    <scope>IDENTIFICATION</scope>
</reference>
<dbReference type="GeneTree" id="ENSGT00530000063707"/>
<name>A0A669DE08_ORENI</name>
<accession>A0A669DE08</accession>
<dbReference type="CTD" id="80063"/>
<dbReference type="InterPro" id="IPR056565">
    <property type="entry name" value="Fn3_ATF7IP"/>
</dbReference>
<reference evidence="3" key="2">
    <citation type="submission" date="2025-08" db="UniProtKB">
        <authorList>
            <consortium name="Ensembl"/>
        </authorList>
    </citation>
    <scope>IDENTIFICATION</scope>
</reference>
<feature type="compositionally biased region" description="Basic and acidic residues" evidence="1">
    <location>
        <begin position="206"/>
        <end position="237"/>
    </location>
</feature>